<comment type="similarity">
    <text evidence="1 4">Belongs to the short-chain dehydrogenases/reductases (SDR) family.</text>
</comment>
<proteinExistence type="inferred from homology"/>
<keyword evidence="2" id="KW-0521">NADP</keyword>
<dbReference type="InterPro" id="IPR002347">
    <property type="entry name" value="SDR_fam"/>
</dbReference>
<evidence type="ECO:0000256" key="1">
    <source>
        <dbReference type="ARBA" id="ARBA00006484"/>
    </source>
</evidence>
<dbReference type="GO" id="GO:0016491">
    <property type="term" value="F:oxidoreductase activity"/>
    <property type="evidence" value="ECO:0007669"/>
    <property type="project" value="UniProtKB-KW"/>
</dbReference>
<evidence type="ECO:0000256" key="2">
    <source>
        <dbReference type="ARBA" id="ARBA00022857"/>
    </source>
</evidence>
<dbReference type="Gene3D" id="3.40.50.720">
    <property type="entry name" value="NAD(P)-binding Rossmann-like Domain"/>
    <property type="match status" value="1"/>
</dbReference>
<dbReference type="Pfam" id="PF00106">
    <property type="entry name" value="adh_short"/>
    <property type="match status" value="1"/>
</dbReference>
<dbReference type="InterPro" id="IPR020904">
    <property type="entry name" value="Sc_DH/Rdtase_CS"/>
</dbReference>
<dbReference type="Proteomes" id="UP000664132">
    <property type="component" value="Unassembled WGS sequence"/>
</dbReference>
<organism evidence="5 6">
    <name type="scientific">Cadophora malorum</name>
    <dbReference type="NCBI Taxonomy" id="108018"/>
    <lineage>
        <taxon>Eukaryota</taxon>
        <taxon>Fungi</taxon>
        <taxon>Dikarya</taxon>
        <taxon>Ascomycota</taxon>
        <taxon>Pezizomycotina</taxon>
        <taxon>Leotiomycetes</taxon>
        <taxon>Helotiales</taxon>
        <taxon>Ploettnerulaceae</taxon>
        <taxon>Cadophora</taxon>
    </lineage>
</organism>
<dbReference type="PRINTS" id="PR00080">
    <property type="entry name" value="SDRFAMILY"/>
</dbReference>
<dbReference type="PROSITE" id="PS00061">
    <property type="entry name" value="ADH_SHORT"/>
    <property type="match status" value="1"/>
</dbReference>
<evidence type="ECO:0008006" key="7">
    <source>
        <dbReference type="Google" id="ProtNLM"/>
    </source>
</evidence>
<comment type="caution">
    <text evidence="5">The sequence shown here is derived from an EMBL/GenBank/DDBJ whole genome shotgun (WGS) entry which is preliminary data.</text>
</comment>
<accession>A0A8H7TGN7</accession>
<keyword evidence="3" id="KW-0560">Oxidoreductase</keyword>
<keyword evidence="6" id="KW-1185">Reference proteome</keyword>
<dbReference type="PANTHER" id="PTHR43976">
    <property type="entry name" value="SHORT CHAIN DEHYDROGENASE"/>
    <property type="match status" value="1"/>
</dbReference>
<dbReference type="OrthoDB" id="1274115at2759"/>
<sequence length="288" mass="31152">MSTTDSLVWLITGCSTGLGAALASHISKSPGHLLIATARNPSTLGSLPNSPNTLTLPLDVSSPASIGSAFSTGLAHFGRIDYVINNAGYGIFAEAEGNGEAEARELFETNFWGSANVALQAVKVFRESGRGGMLIQISSLLGRVAGGGQTYYSASKFAIEGFIEALSKEVHPKWNIRFLIAEPGAIKSTAFNRNILAERKIHSAYSDPECPTNRTREWLAKPNLEEDFTPADEMARTLLEAVGKEQIPLRLPLGQDCWEAIYKDFSEGVETLKECRTLSEEPSMRAEI</sequence>
<protein>
    <recommendedName>
        <fullName evidence="7">NAD(P)-binding protein</fullName>
    </recommendedName>
</protein>
<dbReference type="InterPro" id="IPR051911">
    <property type="entry name" value="SDR_oxidoreductase"/>
</dbReference>
<dbReference type="EMBL" id="JAFJYH010000126">
    <property type="protein sequence ID" value="KAG4418518.1"/>
    <property type="molecule type" value="Genomic_DNA"/>
</dbReference>
<name>A0A8H7TGN7_9HELO</name>
<evidence type="ECO:0000313" key="5">
    <source>
        <dbReference type="EMBL" id="KAG4418518.1"/>
    </source>
</evidence>
<evidence type="ECO:0000313" key="6">
    <source>
        <dbReference type="Proteomes" id="UP000664132"/>
    </source>
</evidence>
<dbReference type="PANTHER" id="PTHR43976:SF16">
    <property type="entry name" value="SHORT-CHAIN DEHYDROGENASE_REDUCTASE FAMILY PROTEIN"/>
    <property type="match status" value="1"/>
</dbReference>
<evidence type="ECO:0000256" key="3">
    <source>
        <dbReference type="ARBA" id="ARBA00023002"/>
    </source>
</evidence>
<dbReference type="PRINTS" id="PR00081">
    <property type="entry name" value="GDHRDH"/>
</dbReference>
<reference evidence="5" key="1">
    <citation type="submission" date="2021-02" db="EMBL/GenBank/DDBJ databases">
        <title>Genome sequence Cadophora malorum strain M34.</title>
        <authorList>
            <person name="Stefanovic E."/>
            <person name="Vu D."/>
            <person name="Scully C."/>
            <person name="Dijksterhuis J."/>
            <person name="Roader J."/>
            <person name="Houbraken J."/>
        </authorList>
    </citation>
    <scope>NUCLEOTIDE SEQUENCE</scope>
    <source>
        <strain evidence="5">M34</strain>
    </source>
</reference>
<dbReference type="AlphaFoldDB" id="A0A8H7TGN7"/>
<dbReference type="SUPFAM" id="SSF51735">
    <property type="entry name" value="NAD(P)-binding Rossmann-fold domains"/>
    <property type="match status" value="1"/>
</dbReference>
<gene>
    <name evidence="5" type="ORF">IFR04_008321</name>
</gene>
<dbReference type="InterPro" id="IPR036291">
    <property type="entry name" value="NAD(P)-bd_dom_sf"/>
</dbReference>
<evidence type="ECO:0000256" key="4">
    <source>
        <dbReference type="RuleBase" id="RU000363"/>
    </source>
</evidence>